<dbReference type="InterPro" id="IPR036465">
    <property type="entry name" value="vWFA_dom_sf"/>
</dbReference>
<feature type="domain" description="VWFA" evidence="1">
    <location>
        <begin position="190"/>
        <end position="396"/>
    </location>
</feature>
<reference evidence="3" key="1">
    <citation type="submission" date="2025-08" db="UniProtKB">
        <authorList>
            <consortium name="RefSeq"/>
        </authorList>
    </citation>
    <scope>IDENTIFICATION</scope>
</reference>
<evidence type="ECO:0000313" key="3">
    <source>
        <dbReference type="RefSeq" id="XP_052747541.1"/>
    </source>
</evidence>
<dbReference type="Gene3D" id="3.40.50.410">
    <property type="entry name" value="von Willebrand factor, type A domain"/>
    <property type="match status" value="1"/>
</dbReference>
<protein>
    <submittedName>
        <fullName evidence="3">Inter-alpha-trypsin inhibitor heavy chain H3-like</fullName>
    </submittedName>
</protein>
<proteinExistence type="predicted"/>
<sequence>MFLKLCSARDSNQFTVSVNVEGNSTAIFVLIYEELLVRSNGIYNHDINLHPGNLVPNLKVVVNIKEPQVISTLRVPELRTGNDVAATENDPQNKNAVIEKDDDDQGVTITFKPDLEEQKRLAKVYLEKTKDKDSSNRYSRNTETTQTSTVLGQFVVQYDLEQPCTGEVFISDGYFAHFFAPTSLPPLGKNVIFVLDISGSMIGRKIEQLKSAMNTILSDLNEYDRFSIVVFNSIVTVQDLKDADLPAPKTPIYFPTVNSSSKNVTLVPPSVASPENIAKAKKIVNKLVANGGTNIYEALLVGLNIKDKGVEWDTEKKSTSNKGCSRCNSGWEDGWDVEWYEPEEIHNKLEPVIIFLTDGQATVGETNTNRIIANITKKNFESEPASIYTLPLGKSY</sequence>
<dbReference type="PANTHER" id="PTHR10338">
    <property type="entry name" value="INTER-ALPHA-TRYPSIN INHIBITOR HEAVY CHAIN FAMILY MEMBER"/>
    <property type="match status" value="1"/>
</dbReference>
<keyword evidence="2" id="KW-1185">Reference proteome</keyword>
<gene>
    <name evidence="3" type="primary">LOC128199931</name>
</gene>
<evidence type="ECO:0000313" key="2">
    <source>
        <dbReference type="Proteomes" id="UP001652582"/>
    </source>
</evidence>
<evidence type="ECO:0000259" key="1">
    <source>
        <dbReference type="PROSITE" id="PS50234"/>
    </source>
</evidence>
<dbReference type="Pfam" id="PF00092">
    <property type="entry name" value="VWA"/>
    <property type="match status" value="1"/>
</dbReference>
<dbReference type="SUPFAM" id="SSF53300">
    <property type="entry name" value="vWA-like"/>
    <property type="match status" value="1"/>
</dbReference>
<accession>A0ABM3M7V3</accession>
<dbReference type="PROSITE" id="PS50234">
    <property type="entry name" value="VWFA"/>
    <property type="match status" value="1"/>
</dbReference>
<dbReference type="InterPro" id="IPR002035">
    <property type="entry name" value="VWF_A"/>
</dbReference>
<organism evidence="2 3">
    <name type="scientific">Bicyclus anynana</name>
    <name type="common">Squinting bush brown butterfly</name>
    <dbReference type="NCBI Taxonomy" id="110368"/>
    <lineage>
        <taxon>Eukaryota</taxon>
        <taxon>Metazoa</taxon>
        <taxon>Ecdysozoa</taxon>
        <taxon>Arthropoda</taxon>
        <taxon>Hexapoda</taxon>
        <taxon>Insecta</taxon>
        <taxon>Pterygota</taxon>
        <taxon>Neoptera</taxon>
        <taxon>Endopterygota</taxon>
        <taxon>Lepidoptera</taxon>
        <taxon>Glossata</taxon>
        <taxon>Ditrysia</taxon>
        <taxon>Papilionoidea</taxon>
        <taxon>Nymphalidae</taxon>
        <taxon>Satyrinae</taxon>
        <taxon>Satyrini</taxon>
        <taxon>Mycalesina</taxon>
        <taxon>Bicyclus</taxon>
    </lineage>
</organism>
<dbReference type="GeneID" id="128199931"/>
<name>A0ABM3M7V3_BICAN</name>
<dbReference type="InterPro" id="IPR050934">
    <property type="entry name" value="ITIH"/>
</dbReference>
<dbReference type="Proteomes" id="UP001652582">
    <property type="component" value="Chromosome 4"/>
</dbReference>
<dbReference type="PANTHER" id="PTHR10338:SF108">
    <property type="entry name" value="INTER-ALPHA-TRYPSIN INHIBITOR HEAVY CHAIN H4-LIKE PROTEIN"/>
    <property type="match status" value="1"/>
</dbReference>
<dbReference type="RefSeq" id="XP_052747541.1">
    <property type="nucleotide sequence ID" value="XM_052891581.1"/>
</dbReference>